<proteinExistence type="predicted"/>
<evidence type="ECO:0000313" key="1">
    <source>
        <dbReference type="EMBL" id="QHU08156.1"/>
    </source>
</evidence>
<organism evidence="1">
    <name type="scientific">viral metagenome</name>
    <dbReference type="NCBI Taxonomy" id="1070528"/>
    <lineage>
        <taxon>unclassified sequences</taxon>
        <taxon>metagenomes</taxon>
        <taxon>organismal metagenomes</taxon>
    </lineage>
</organism>
<protein>
    <submittedName>
        <fullName evidence="1">Uncharacterized protein</fullName>
    </submittedName>
</protein>
<name>A0A6C0JTM5_9ZZZZ</name>
<dbReference type="AlphaFoldDB" id="A0A6C0JTM5"/>
<reference evidence="1" key="1">
    <citation type="journal article" date="2020" name="Nature">
        <title>Giant virus diversity and host interactions through global metagenomics.</title>
        <authorList>
            <person name="Schulz F."/>
            <person name="Roux S."/>
            <person name="Paez-Espino D."/>
            <person name="Jungbluth S."/>
            <person name="Walsh D.A."/>
            <person name="Denef V.J."/>
            <person name="McMahon K.D."/>
            <person name="Konstantinidis K.T."/>
            <person name="Eloe-Fadrosh E.A."/>
            <person name="Kyrpides N.C."/>
            <person name="Woyke T."/>
        </authorList>
    </citation>
    <scope>NUCLEOTIDE SEQUENCE</scope>
    <source>
        <strain evidence="1">GVMAG-S-1062768-28</strain>
    </source>
</reference>
<accession>A0A6C0JTM5</accession>
<sequence>MMVYSPEGPEPPLLPPADSCREKNAQLFRKIIMTYICNNKNIIRNDLLTLKHSYVVISDFNKWWEINRLFGLSLTHKDKILVLSRCLSEISYLVQVNLTSVLPDEYNDNRIFLYM</sequence>
<dbReference type="EMBL" id="MN740695">
    <property type="protein sequence ID" value="QHU08156.1"/>
    <property type="molecule type" value="Genomic_DNA"/>
</dbReference>